<dbReference type="PANTHER" id="PTHR43798:SF6">
    <property type="entry name" value="HYDROLASE, PUTATIVE (AFU_ORTHOLOGUE AFUA_4G13070)-RELATED"/>
    <property type="match status" value="1"/>
</dbReference>
<sequence>MPTLVLLHGFPVDHRLVLTAFEEAFAARHAWRRVYLDLPGMGASAASGVASTDDVLAVVRAAIDELVPGPYAVVGESYGGYLARGLVAAEPGRVRGAALLCPMIVPEHDRRDVPPHQVLVCDAGLLRDVGADALDADDVGVVQTPETWRRTEAEVTPGLAAADPEAVRRVASRYAGTFPLEPRPYGGPTLFLLGRQDSSTGYRDAWRVLEHYPRATFAVLDRAGHNLQIEQPELFGALVGEWLDRVEEATEVAASG</sequence>
<dbReference type="PANTHER" id="PTHR43798">
    <property type="entry name" value="MONOACYLGLYCEROL LIPASE"/>
    <property type="match status" value="1"/>
</dbReference>
<dbReference type="GO" id="GO:0003824">
    <property type="term" value="F:catalytic activity"/>
    <property type="evidence" value="ECO:0007669"/>
    <property type="project" value="UniProtKB-ARBA"/>
</dbReference>
<dbReference type="Pfam" id="PF00561">
    <property type="entry name" value="Abhydrolase_1"/>
    <property type="match status" value="1"/>
</dbReference>
<dbReference type="PRINTS" id="PR00111">
    <property type="entry name" value="ABHYDROLASE"/>
</dbReference>
<dbReference type="InterPro" id="IPR050266">
    <property type="entry name" value="AB_hydrolase_sf"/>
</dbReference>
<evidence type="ECO:0000313" key="3">
    <source>
        <dbReference type="Proteomes" id="UP000189777"/>
    </source>
</evidence>
<dbReference type="EMBL" id="FUZQ01000002">
    <property type="protein sequence ID" value="SKC48696.1"/>
    <property type="molecule type" value="Genomic_DNA"/>
</dbReference>
<name>A0A1T5JBJ1_9MICO</name>
<dbReference type="OrthoDB" id="27092at2"/>
<keyword evidence="3" id="KW-1185">Reference proteome</keyword>
<dbReference type="STRING" id="526729.SAMN04324258_1231"/>
<accession>A0A1T5JBJ1</accession>
<reference evidence="2 3" key="1">
    <citation type="submission" date="2017-02" db="EMBL/GenBank/DDBJ databases">
        <authorList>
            <person name="Peterson S.W."/>
        </authorList>
    </citation>
    <scope>NUCLEOTIDE SEQUENCE [LARGE SCALE GENOMIC DNA]</scope>
    <source>
        <strain evidence="2 3">DSM 21481</strain>
    </source>
</reference>
<proteinExistence type="predicted"/>
<dbReference type="InterPro" id="IPR029058">
    <property type="entry name" value="AB_hydrolase_fold"/>
</dbReference>
<dbReference type="InterPro" id="IPR000073">
    <property type="entry name" value="AB_hydrolase_1"/>
</dbReference>
<gene>
    <name evidence="2" type="ORF">SAMN04324258_1231</name>
</gene>
<evidence type="ECO:0000259" key="1">
    <source>
        <dbReference type="Pfam" id="PF00561"/>
    </source>
</evidence>
<dbReference type="Proteomes" id="UP000189777">
    <property type="component" value="Unassembled WGS sequence"/>
</dbReference>
<evidence type="ECO:0000313" key="2">
    <source>
        <dbReference type="EMBL" id="SKC48696.1"/>
    </source>
</evidence>
<dbReference type="AlphaFoldDB" id="A0A1T5JBJ1"/>
<protein>
    <submittedName>
        <fullName evidence="2">Pimeloyl-ACP methyl ester carboxylesterase</fullName>
    </submittedName>
</protein>
<organism evidence="2 3">
    <name type="scientific">Krasilnikoviella flava</name>
    <dbReference type="NCBI Taxonomy" id="526729"/>
    <lineage>
        <taxon>Bacteria</taxon>
        <taxon>Bacillati</taxon>
        <taxon>Actinomycetota</taxon>
        <taxon>Actinomycetes</taxon>
        <taxon>Micrococcales</taxon>
        <taxon>Promicromonosporaceae</taxon>
        <taxon>Krasilnikoviella</taxon>
    </lineage>
</organism>
<dbReference type="Gene3D" id="3.40.50.1820">
    <property type="entry name" value="alpha/beta hydrolase"/>
    <property type="match status" value="1"/>
</dbReference>
<feature type="domain" description="AB hydrolase-1" evidence="1">
    <location>
        <begin position="2"/>
        <end position="232"/>
    </location>
</feature>
<dbReference type="SUPFAM" id="SSF53474">
    <property type="entry name" value="alpha/beta-Hydrolases"/>
    <property type="match status" value="1"/>
</dbReference>